<dbReference type="AlphaFoldDB" id="A5BRQ9"/>
<proteinExistence type="predicted"/>
<feature type="compositionally biased region" description="Basic and acidic residues" evidence="1">
    <location>
        <begin position="88"/>
        <end position="101"/>
    </location>
</feature>
<evidence type="ECO:0000256" key="1">
    <source>
        <dbReference type="SAM" id="MobiDB-lite"/>
    </source>
</evidence>
<protein>
    <submittedName>
        <fullName evidence="2">Uncharacterized protein</fullName>
    </submittedName>
</protein>
<feature type="compositionally biased region" description="Basic and acidic residues" evidence="1">
    <location>
        <begin position="41"/>
        <end position="72"/>
    </location>
</feature>
<organism evidence="2">
    <name type="scientific">Vitis vinifera</name>
    <name type="common">Grape</name>
    <dbReference type="NCBI Taxonomy" id="29760"/>
    <lineage>
        <taxon>Eukaryota</taxon>
        <taxon>Viridiplantae</taxon>
        <taxon>Streptophyta</taxon>
        <taxon>Embryophyta</taxon>
        <taxon>Tracheophyta</taxon>
        <taxon>Spermatophyta</taxon>
        <taxon>Magnoliopsida</taxon>
        <taxon>eudicotyledons</taxon>
        <taxon>Gunneridae</taxon>
        <taxon>Pentapetalae</taxon>
        <taxon>rosids</taxon>
        <taxon>Vitales</taxon>
        <taxon>Vitaceae</taxon>
        <taxon>Viteae</taxon>
        <taxon>Vitis</taxon>
    </lineage>
</organism>
<gene>
    <name evidence="2" type="ORF">VITISV_028445</name>
</gene>
<feature type="region of interest" description="Disordered" evidence="1">
    <location>
        <begin position="31"/>
        <end position="129"/>
    </location>
</feature>
<sequence length="129" mass="14882">MDQVRESTGEPKEIRARCRRRDRIRVCTKEYETDGGSNSGEYRRIQDKKDHIRARSEQVLEKGPGKYREKGRIQASIGEGSGQVSEKGPGEYRRRVRARTEKPKKKLAKHNNTMKEGVYPKIGHENATK</sequence>
<name>A5BRQ9_VITVI</name>
<reference evidence="2" key="1">
    <citation type="journal article" date="2007" name="PLoS ONE">
        <title>The first genome sequence of an elite grapevine cultivar (Pinot noir Vitis vinifera L.): coping with a highly heterozygous genome.</title>
        <authorList>
            <person name="Velasco R."/>
            <person name="Zharkikh A."/>
            <person name="Troggio M."/>
            <person name="Cartwright D.A."/>
            <person name="Cestaro A."/>
            <person name="Pruss D."/>
            <person name="Pindo M."/>
            <person name="FitzGerald L.M."/>
            <person name="Vezzulli S."/>
            <person name="Reid J."/>
            <person name="Malacarne G."/>
            <person name="Iliev D."/>
            <person name="Coppola G."/>
            <person name="Wardell B."/>
            <person name="Micheletti D."/>
            <person name="Macalma T."/>
            <person name="Facci M."/>
            <person name="Mitchell J.T."/>
            <person name="Perazzolli M."/>
            <person name="Eldredge G."/>
            <person name="Gatto P."/>
            <person name="Oyzerski R."/>
            <person name="Moretto M."/>
            <person name="Gutin N."/>
            <person name="Stefanini M."/>
            <person name="Chen Y."/>
            <person name="Segala C."/>
            <person name="Davenport C."/>
            <person name="Dematte L."/>
            <person name="Mraz A."/>
            <person name="Battilana J."/>
            <person name="Stormo K."/>
            <person name="Costa F."/>
            <person name="Tao Q."/>
            <person name="Si-Ammour A."/>
            <person name="Harkins T."/>
            <person name="Lackey A."/>
            <person name="Perbost C."/>
            <person name="Taillon B."/>
            <person name="Stella A."/>
            <person name="Solovyev V."/>
            <person name="Fawcett J.A."/>
            <person name="Sterck L."/>
            <person name="Vandepoele K."/>
            <person name="Grando S.M."/>
            <person name="Toppo S."/>
            <person name="Moser C."/>
            <person name="Lanchbury J."/>
            <person name="Bogden R."/>
            <person name="Skolnick M."/>
            <person name="Sgaramella V."/>
            <person name="Bhatnagar S.K."/>
            <person name="Fontana P."/>
            <person name="Gutin A."/>
            <person name="Van de Peer Y."/>
            <person name="Salamini F."/>
            <person name="Viola R."/>
        </authorList>
    </citation>
    <scope>NUCLEOTIDE SEQUENCE</scope>
</reference>
<accession>A5BRQ9</accession>
<dbReference type="EMBL" id="AM468659">
    <property type="protein sequence ID" value="CAN63769.1"/>
    <property type="molecule type" value="Genomic_DNA"/>
</dbReference>
<evidence type="ECO:0000313" key="2">
    <source>
        <dbReference type="EMBL" id="CAN63769.1"/>
    </source>
</evidence>